<dbReference type="EMBL" id="JAJEPW010000006">
    <property type="protein sequence ID" value="MCC2128598.1"/>
    <property type="molecule type" value="Genomic_DNA"/>
</dbReference>
<dbReference type="Proteomes" id="UP001199319">
    <property type="component" value="Unassembled WGS sequence"/>
</dbReference>
<sequence length="127" mass="14713">MKRFLIVPSLVLAVLLALCILNAAALNRRTNRWMDQADRIAQLAEQERWDMAREAMDALSADWESAQDFLHVVIHHETLDAAQVTLTRCRTLCRLRQGDDLLPELAQLRQQLQQLDELERLSLRNIL</sequence>
<organism evidence="1 2">
    <name type="scientific">Brotocaccenecus cirricatena</name>
    <dbReference type="NCBI Taxonomy" id="3064195"/>
    <lineage>
        <taxon>Bacteria</taxon>
        <taxon>Bacillati</taxon>
        <taxon>Bacillota</taxon>
        <taxon>Clostridia</taxon>
        <taxon>Eubacteriales</taxon>
        <taxon>Oscillospiraceae</taxon>
        <taxon>Brotocaccenecus</taxon>
    </lineage>
</organism>
<evidence type="ECO:0000313" key="2">
    <source>
        <dbReference type="Proteomes" id="UP001199319"/>
    </source>
</evidence>
<protein>
    <submittedName>
        <fullName evidence="1">DUF4363 family protein</fullName>
    </submittedName>
</protein>
<evidence type="ECO:0000313" key="1">
    <source>
        <dbReference type="EMBL" id="MCC2128598.1"/>
    </source>
</evidence>
<dbReference type="AlphaFoldDB" id="A0AAE3DC38"/>
<dbReference type="Pfam" id="PF14276">
    <property type="entry name" value="DUF4363"/>
    <property type="match status" value="1"/>
</dbReference>
<dbReference type="InterPro" id="IPR025373">
    <property type="entry name" value="DUF4363"/>
</dbReference>
<proteinExistence type="predicted"/>
<dbReference type="RefSeq" id="WP_302927958.1">
    <property type="nucleotide sequence ID" value="NZ_JAJEPW010000006.1"/>
</dbReference>
<comment type="caution">
    <text evidence="1">The sequence shown here is derived from an EMBL/GenBank/DDBJ whole genome shotgun (WGS) entry which is preliminary data.</text>
</comment>
<accession>A0AAE3DC38</accession>
<keyword evidence="2" id="KW-1185">Reference proteome</keyword>
<reference evidence="1" key="1">
    <citation type="submission" date="2021-10" db="EMBL/GenBank/DDBJ databases">
        <title>Anaerobic single-cell dispensing facilitates the cultivation of human gut bacteria.</title>
        <authorList>
            <person name="Afrizal A."/>
        </authorList>
    </citation>
    <scope>NUCLEOTIDE SEQUENCE</scope>
    <source>
        <strain evidence="1">CLA-AA-H272</strain>
    </source>
</reference>
<name>A0AAE3DC38_9FIRM</name>
<gene>
    <name evidence="1" type="ORF">LKD37_03515</name>
</gene>